<gene>
    <name evidence="1" type="ORF">MAMC_00672</name>
</gene>
<keyword evidence="2" id="KW-1185">Reference proteome</keyword>
<reference evidence="1" key="1">
    <citation type="submission" date="2019-09" db="EMBL/GenBank/DDBJ databases">
        <authorList>
            <person name="Cremers G."/>
        </authorList>
    </citation>
    <scope>NUCLEOTIDE SEQUENCE [LARGE SCALE GENOMIC DNA]</scope>
    <source>
        <strain evidence="1">3B</strain>
    </source>
</reference>
<name>A0A5E6MCQ4_9BACT</name>
<protein>
    <submittedName>
        <fullName evidence="1">Uncharacterized protein</fullName>
    </submittedName>
</protein>
<sequence length="198" mass="19940">MANGTSGNTVITINADGIGRQAINLAVSGNATINSGSTATFLNNPLPGVDSTPVANATSNLLVQASGNLSVASSALHVTSLSHDALGVQGFVFPGGVVLLSGYTNGVVTNPSALLTLNTVVDNAYASRVVAGQGIFFQAPTIMTAAPAVTSGNAWVNFSTRPSTVPGIYGAVSASPLTPSFLTLQLDPTAYHVRPFVP</sequence>
<evidence type="ECO:0000313" key="2">
    <source>
        <dbReference type="Proteomes" id="UP000381693"/>
    </source>
</evidence>
<dbReference type="EMBL" id="CABFUZ020000093">
    <property type="protein sequence ID" value="VVM05561.1"/>
    <property type="molecule type" value="Genomic_DNA"/>
</dbReference>
<comment type="caution">
    <text evidence="1">The sequence shown here is derived from an EMBL/GenBank/DDBJ whole genome shotgun (WGS) entry which is preliminary data.</text>
</comment>
<dbReference type="AlphaFoldDB" id="A0A5E6MCQ4"/>
<proteinExistence type="predicted"/>
<evidence type="ECO:0000313" key="1">
    <source>
        <dbReference type="EMBL" id="VVM05561.1"/>
    </source>
</evidence>
<organism evidence="1 2">
    <name type="scientific">Methylacidimicrobium cyclopophantes</name>
    <dbReference type="NCBI Taxonomy" id="1041766"/>
    <lineage>
        <taxon>Bacteria</taxon>
        <taxon>Pseudomonadati</taxon>
        <taxon>Verrucomicrobiota</taxon>
        <taxon>Methylacidimicrobium</taxon>
    </lineage>
</organism>
<dbReference type="Proteomes" id="UP000381693">
    <property type="component" value="Unassembled WGS sequence"/>
</dbReference>
<accession>A0A5E6MCQ4</accession>